<name>A0A0A5I1M5_PHOS4</name>
<dbReference type="InterPro" id="IPR014710">
    <property type="entry name" value="RmlC-like_jellyroll"/>
</dbReference>
<dbReference type="OrthoDB" id="7826327at2"/>
<evidence type="ECO:0000259" key="1">
    <source>
        <dbReference type="PROSITE" id="PS50042"/>
    </source>
</evidence>
<dbReference type="Gene3D" id="2.60.120.10">
    <property type="entry name" value="Jelly Rolls"/>
    <property type="match status" value="1"/>
</dbReference>
<dbReference type="Pfam" id="PF00027">
    <property type="entry name" value="cNMP_binding"/>
    <property type="match status" value="1"/>
</dbReference>
<comment type="caution">
    <text evidence="2">The sequence shown here is derived from an EMBL/GenBank/DDBJ whole genome shotgun (WGS) entry which is preliminary data.</text>
</comment>
<accession>A0A0A5I1M5</accession>
<organism evidence="2 3">
    <name type="scientific">Photobacterium sp. (strain ATCC 43367)</name>
    <dbReference type="NCBI Taxonomy" id="379097"/>
    <lineage>
        <taxon>Bacteria</taxon>
        <taxon>Pseudomonadati</taxon>
        <taxon>Pseudomonadota</taxon>
        <taxon>Gammaproteobacteria</taxon>
        <taxon>Vibrionales</taxon>
        <taxon>Vibrionaceae</taxon>
        <taxon>Vibrio</taxon>
        <taxon>Vibrio oreintalis group</taxon>
    </lineage>
</organism>
<dbReference type="GO" id="GO:0005829">
    <property type="term" value="C:cytosol"/>
    <property type="evidence" value="ECO:0007669"/>
    <property type="project" value="TreeGrafter"/>
</dbReference>
<dbReference type="RefSeq" id="WP_038187423.1">
    <property type="nucleotide sequence ID" value="NZ_JRWP01000004.1"/>
</dbReference>
<reference evidence="2 3" key="1">
    <citation type="submission" date="2014-10" db="EMBL/GenBank/DDBJ databases">
        <title>Genome sequencing of Vibrio sinaloensis T08.</title>
        <authorList>
            <person name="Chan K.-G."/>
            <person name="Mohamad N.I."/>
        </authorList>
    </citation>
    <scope>NUCLEOTIDE SEQUENCE [LARGE SCALE GENOMIC DNA]</scope>
    <source>
        <strain evidence="2 3">T08</strain>
    </source>
</reference>
<dbReference type="Proteomes" id="UP000030451">
    <property type="component" value="Unassembled WGS sequence"/>
</dbReference>
<dbReference type="CDD" id="cd00038">
    <property type="entry name" value="CAP_ED"/>
    <property type="match status" value="1"/>
</dbReference>
<evidence type="ECO:0000313" key="3">
    <source>
        <dbReference type="Proteomes" id="UP000030451"/>
    </source>
</evidence>
<dbReference type="AlphaFoldDB" id="A0A0A5I1M5"/>
<dbReference type="EMBL" id="JRWP01000004">
    <property type="protein sequence ID" value="KGY09696.1"/>
    <property type="molecule type" value="Genomic_DNA"/>
</dbReference>
<dbReference type="SMART" id="SM00100">
    <property type="entry name" value="cNMP"/>
    <property type="match status" value="1"/>
</dbReference>
<evidence type="ECO:0000313" key="2">
    <source>
        <dbReference type="EMBL" id="KGY09696.1"/>
    </source>
</evidence>
<proteinExistence type="predicted"/>
<dbReference type="PANTHER" id="PTHR24567">
    <property type="entry name" value="CRP FAMILY TRANSCRIPTIONAL REGULATORY PROTEIN"/>
    <property type="match status" value="1"/>
</dbReference>
<gene>
    <name evidence="2" type="ORF">NM06_01935</name>
</gene>
<feature type="domain" description="Cyclic nucleotide-binding" evidence="1">
    <location>
        <begin position="11"/>
        <end position="111"/>
    </location>
</feature>
<dbReference type="GO" id="GO:0003700">
    <property type="term" value="F:DNA-binding transcription factor activity"/>
    <property type="evidence" value="ECO:0007669"/>
    <property type="project" value="TreeGrafter"/>
</dbReference>
<sequence length="221" mass="25469">MDKSKILAEGLSKIRQWVKNQEYRTIQVSKGDFIIKQHTQVSEVYWADNAQFSVLHTAENGKTLSLGDYHLADNFFGEMEFFSDGPSPFSVVATSDVELIAIPMDKFAELLLQDGHIAFWMNHRMSNIYLNTMSIAIERSLYPLKYNIIKDMVDRHTCNEKSQGHSYMYQEAQRFGCTERAYTRIIRELIDEGLVEKESDKSGVVPVSLDALTQSLEKYYQ</sequence>
<dbReference type="PROSITE" id="PS50042">
    <property type="entry name" value="CNMP_BINDING_3"/>
    <property type="match status" value="1"/>
</dbReference>
<protein>
    <submittedName>
        <fullName evidence="2">cAMP-binding protein</fullName>
    </submittedName>
</protein>
<dbReference type="STRING" id="379097.SE23_00640"/>
<dbReference type="SUPFAM" id="SSF51206">
    <property type="entry name" value="cAMP-binding domain-like"/>
    <property type="match status" value="1"/>
</dbReference>
<dbReference type="InterPro" id="IPR000595">
    <property type="entry name" value="cNMP-bd_dom"/>
</dbReference>
<dbReference type="InterPro" id="IPR018490">
    <property type="entry name" value="cNMP-bd_dom_sf"/>
</dbReference>
<dbReference type="InterPro" id="IPR050397">
    <property type="entry name" value="Env_Response_Regulators"/>
</dbReference>
<dbReference type="PANTHER" id="PTHR24567:SF26">
    <property type="entry name" value="REGULATORY PROTEIN YEIL"/>
    <property type="match status" value="1"/>
</dbReference>